<evidence type="ECO:0000256" key="9">
    <source>
        <dbReference type="ARBA" id="ARBA00023239"/>
    </source>
</evidence>
<evidence type="ECO:0000256" key="7">
    <source>
        <dbReference type="ARBA" id="ARBA00023004"/>
    </source>
</evidence>
<keyword evidence="6" id="KW-0521">NADP</keyword>
<accession>A0A448S4B2</accession>
<evidence type="ECO:0000256" key="16">
    <source>
        <dbReference type="ARBA" id="ARBA00076202"/>
    </source>
</evidence>
<keyword evidence="3" id="KW-0004">4Fe-4S</keyword>
<evidence type="ECO:0000256" key="6">
    <source>
        <dbReference type="ARBA" id="ARBA00022857"/>
    </source>
</evidence>
<proteinExistence type="inferred from homology"/>
<evidence type="ECO:0000256" key="8">
    <source>
        <dbReference type="ARBA" id="ARBA00023014"/>
    </source>
</evidence>
<dbReference type="RefSeq" id="WP_141130973.1">
    <property type="nucleotide sequence ID" value="NZ_JBFQGD010000040.1"/>
</dbReference>
<evidence type="ECO:0000256" key="14">
    <source>
        <dbReference type="ARBA" id="ARBA00066802"/>
    </source>
</evidence>
<dbReference type="SMART" id="SM00876">
    <property type="entry name" value="BATS"/>
    <property type="match status" value="1"/>
</dbReference>
<dbReference type="InterPro" id="IPR010722">
    <property type="entry name" value="BATS_dom"/>
</dbReference>
<comment type="similarity">
    <text evidence="12">Belongs to the radical SAM superfamily. ThiH family.</text>
</comment>
<dbReference type="InterPro" id="IPR007197">
    <property type="entry name" value="rSAM"/>
</dbReference>
<evidence type="ECO:0000256" key="3">
    <source>
        <dbReference type="ARBA" id="ARBA00022485"/>
    </source>
</evidence>
<dbReference type="GO" id="GO:0005506">
    <property type="term" value="F:iron ion binding"/>
    <property type="evidence" value="ECO:0007669"/>
    <property type="project" value="InterPro"/>
</dbReference>
<dbReference type="AlphaFoldDB" id="A0A448S4B2"/>
<dbReference type="CDD" id="cd01335">
    <property type="entry name" value="Radical_SAM"/>
    <property type="match status" value="1"/>
</dbReference>
<comment type="subunit">
    <text evidence="13">Forms a heterodimer with ThiG.</text>
</comment>
<comment type="function">
    <text evidence="11">Catalyzes the radical-mediated cleavage of tyrosine to 2-iminoacetate and 4-cresol.</text>
</comment>
<evidence type="ECO:0000256" key="1">
    <source>
        <dbReference type="ARBA" id="ARBA00001966"/>
    </source>
</evidence>
<protein>
    <recommendedName>
        <fullName evidence="15">2-iminoacetate synthase</fullName>
        <ecNumber evidence="14">4.1.99.19</ecNumber>
    </recommendedName>
    <alternativeName>
        <fullName evidence="16">Dehydroglycine synthase</fullName>
    </alternativeName>
    <alternativeName>
        <fullName evidence="17">Tyrosine lyase</fullName>
    </alternativeName>
</protein>
<keyword evidence="8" id="KW-0411">Iron-sulfur</keyword>
<dbReference type="PANTHER" id="PTHR43583">
    <property type="entry name" value="2-IMINOACETATE SYNTHASE"/>
    <property type="match status" value="1"/>
</dbReference>
<evidence type="ECO:0000313" key="19">
    <source>
        <dbReference type="EMBL" id="VEI62496.1"/>
    </source>
</evidence>
<evidence type="ECO:0000256" key="12">
    <source>
        <dbReference type="ARBA" id="ARBA00061652"/>
    </source>
</evidence>
<dbReference type="EMBL" id="LR134492">
    <property type="protein sequence ID" value="VEI62496.1"/>
    <property type="molecule type" value="Genomic_DNA"/>
</dbReference>
<evidence type="ECO:0000256" key="15">
    <source>
        <dbReference type="ARBA" id="ARBA00069280"/>
    </source>
</evidence>
<evidence type="ECO:0000259" key="18">
    <source>
        <dbReference type="SMART" id="SM00876"/>
    </source>
</evidence>
<dbReference type="InterPro" id="IPR012726">
    <property type="entry name" value="ThiH"/>
</dbReference>
<keyword evidence="9 19" id="KW-0456">Lyase</keyword>
<dbReference type="SFLD" id="SFLDG01060">
    <property type="entry name" value="BATS_domain_containing"/>
    <property type="match status" value="1"/>
</dbReference>
<gene>
    <name evidence="19" type="primary">thiH</name>
    <name evidence="19" type="ORF">NCTC13193_00398</name>
</gene>
<reference evidence="19 20" key="1">
    <citation type="submission" date="2018-12" db="EMBL/GenBank/DDBJ databases">
        <authorList>
            <consortium name="Pathogen Informatics"/>
        </authorList>
    </citation>
    <scope>NUCLEOTIDE SEQUENCE [LARGE SCALE GENOMIC DNA]</scope>
    <source>
        <strain evidence="19 20">NCTC13193</strain>
    </source>
</reference>
<evidence type="ECO:0000256" key="11">
    <source>
        <dbReference type="ARBA" id="ARBA00056430"/>
    </source>
</evidence>
<dbReference type="FunFam" id="3.20.20.70:FF:000122">
    <property type="entry name" value="2-iminoacetate synthase ThiH"/>
    <property type="match status" value="1"/>
</dbReference>
<keyword evidence="5" id="KW-0479">Metal-binding</keyword>
<dbReference type="GO" id="GO:0051539">
    <property type="term" value="F:4 iron, 4 sulfur cluster binding"/>
    <property type="evidence" value="ECO:0007669"/>
    <property type="project" value="UniProtKB-KW"/>
</dbReference>
<evidence type="ECO:0000313" key="20">
    <source>
        <dbReference type="Proteomes" id="UP000270487"/>
    </source>
</evidence>
<dbReference type="SFLD" id="SFLDS00029">
    <property type="entry name" value="Radical_SAM"/>
    <property type="match status" value="1"/>
</dbReference>
<dbReference type="InterPro" id="IPR058240">
    <property type="entry name" value="rSAM_sf"/>
</dbReference>
<dbReference type="InterPro" id="IPR013785">
    <property type="entry name" value="Aldolase_TIM"/>
</dbReference>
<dbReference type="Gene3D" id="3.20.20.70">
    <property type="entry name" value="Aldolase class I"/>
    <property type="match status" value="1"/>
</dbReference>
<dbReference type="PANTHER" id="PTHR43583:SF1">
    <property type="entry name" value="2-IMINOACETATE SYNTHASE"/>
    <property type="match status" value="1"/>
</dbReference>
<keyword evidence="7" id="KW-0408">Iron</keyword>
<dbReference type="Proteomes" id="UP000270487">
    <property type="component" value="Chromosome"/>
</dbReference>
<dbReference type="InterPro" id="IPR034428">
    <property type="entry name" value="ThiH/NoCL/HydG-like"/>
</dbReference>
<dbReference type="SFLD" id="SFLDG01081">
    <property type="entry name" value="cleavage_of_the_Ca-Cb_bond_in"/>
    <property type="match status" value="1"/>
</dbReference>
<dbReference type="Pfam" id="PF06968">
    <property type="entry name" value="BATS"/>
    <property type="match status" value="1"/>
</dbReference>
<organism evidence="19 20">
    <name type="scientific">Serratia fonticola</name>
    <dbReference type="NCBI Taxonomy" id="47917"/>
    <lineage>
        <taxon>Bacteria</taxon>
        <taxon>Pseudomonadati</taxon>
        <taxon>Pseudomonadota</taxon>
        <taxon>Gammaproteobacteria</taxon>
        <taxon>Enterobacterales</taxon>
        <taxon>Yersiniaceae</taxon>
        <taxon>Serratia</taxon>
    </lineage>
</organism>
<dbReference type="GO" id="GO:0036355">
    <property type="term" value="F:2-iminoacetate synthase activity"/>
    <property type="evidence" value="ECO:0007669"/>
    <property type="project" value="UniProtKB-EC"/>
</dbReference>
<dbReference type="Pfam" id="PF04055">
    <property type="entry name" value="Radical_SAM"/>
    <property type="match status" value="1"/>
</dbReference>
<evidence type="ECO:0000256" key="10">
    <source>
        <dbReference type="ARBA" id="ARBA00052130"/>
    </source>
</evidence>
<feature type="domain" description="Biotin and thiamin synthesis-associated" evidence="18">
    <location>
        <begin position="259"/>
        <end position="363"/>
    </location>
</feature>
<evidence type="ECO:0000256" key="2">
    <source>
        <dbReference type="ARBA" id="ARBA00004948"/>
    </source>
</evidence>
<evidence type="ECO:0000256" key="17">
    <source>
        <dbReference type="ARBA" id="ARBA00078269"/>
    </source>
</evidence>
<evidence type="ECO:0000256" key="4">
    <source>
        <dbReference type="ARBA" id="ARBA00022691"/>
    </source>
</evidence>
<comment type="pathway">
    <text evidence="2">Cofactor biosynthesis; thiamine diphosphate biosynthesis.</text>
</comment>
<evidence type="ECO:0000256" key="5">
    <source>
        <dbReference type="ARBA" id="ARBA00022723"/>
    </source>
</evidence>
<sequence>MASDFSERLPSWDWDDLTLRINSKTARDVEQALNSAKLTREDFMALISPAAAPYLEPLAQRAQQLTRQRFGNVVSFYVPLYLSNLCANDCTYCGFSMSNYLKRKTLDAAEIERECAAIKALGFEHLLLVTGEHQRKVGMDYFRQHIPAIRRHFSSLMMEVQPLAQQDYAELKALGLDGVLVYQETYHPATYQLHHLRGQKQDFHWRLSTPDRLGRAGIDKIGLGALIGLSSSWRTDCYLLAEHLFYLQQTYWQSRYSISFPRLRPCAGGIEPASIMSEPQLVQLICAFRLFAPDVELSLSTRESAFFRDHMIPVAINSVSAGSKTQPGGYADDVPPELEQFEPHDNRTPQQVAQAIGAAGLQPVWKDWDDYLGRATQLPATVAPSSQ</sequence>
<comment type="cofactor">
    <cofactor evidence="1">
        <name>[4Fe-4S] cluster</name>
        <dbReference type="ChEBI" id="CHEBI:49883"/>
    </cofactor>
</comment>
<dbReference type="NCBIfam" id="TIGR02351">
    <property type="entry name" value="thiH"/>
    <property type="match status" value="1"/>
</dbReference>
<name>A0A448S4B2_SERFO</name>
<dbReference type="EC" id="4.1.99.19" evidence="14"/>
<dbReference type="SUPFAM" id="SSF102114">
    <property type="entry name" value="Radical SAM enzymes"/>
    <property type="match status" value="1"/>
</dbReference>
<keyword evidence="4" id="KW-0949">S-adenosyl-L-methionine</keyword>
<evidence type="ECO:0000256" key="13">
    <source>
        <dbReference type="ARBA" id="ARBA00063197"/>
    </source>
</evidence>
<comment type="catalytic activity">
    <reaction evidence="10">
        <text>L-tyrosine + S-adenosyl-L-methionine + NADPH = 2-iminoacetate + 4-methylphenol + 5'-deoxyadenosine + L-methionine + NADP(+)</text>
        <dbReference type="Rhea" id="RHEA:26361"/>
        <dbReference type="ChEBI" id="CHEBI:17319"/>
        <dbReference type="ChEBI" id="CHEBI:17847"/>
        <dbReference type="ChEBI" id="CHEBI:57783"/>
        <dbReference type="ChEBI" id="CHEBI:57844"/>
        <dbReference type="ChEBI" id="CHEBI:58315"/>
        <dbReference type="ChEBI" id="CHEBI:58349"/>
        <dbReference type="ChEBI" id="CHEBI:59789"/>
        <dbReference type="ChEBI" id="CHEBI:77846"/>
        <dbReference type="EC" id="4.1.99.19"/>
    </reaction>
</comment>
<dbReference type="SFLD" id="SFLDF00301">
    <property type="entry name" value="2-iminoacetate_synthase_(ThiH)"/>
    <property type="match status" value="1"/>
</dbReference>